<keyword evidence="1" id="KW-0732">Signal</keyword>
<dbReference type="AlphaFoldDB" id="A0AAV2NFJ3"/>
<accession>A0AAV2NFJ3</accession>
<evidence type="ECO:0000256" key="1">
    <source>
        <dbReference type="SAM" id="SignalP"/>
    </source>
</evidence>
<reference evidence="2" key="1">
    <citation type="submission" date="2024-04" db="EMBL/GenBank/DDBJ databases">
        <authorList>
            <consortium name="Molecular Ecology Group"/>
        </authorList>
    </citation>
    <scope>NUCLEOTIDE SEQUENCE</scope>
</reference>
<keyword evidence="3" id="KW-1185">Reference proteome</keyword>
<gene>
    <name evidence="2" type="ORF">LPLAT_LOCUS4184</name>
</gene>
<dbReference type="Proteomes" id="UP001497644">
    <property type="component" value="Chromosome 14"/>
</dbReference>
<dbReference type="EMBL" id="OZ034837">
    <property type="protein sequence ID" value="CAL1678297.1"/>
    <property type="molecule type" value="Genomic_DNA"/>
</dbReference>
<name>A0AAV2NFJ3_9HYME</name>
<protein>
    <submittedName>
        <fullName evidence="2">Uncharacterized protein</fullName>
    </submittedName>
</protein>
<evidence type="ECO:0000313" key="3">
    <source>
        <dbReference type="Proteomes" id="UP001497644"/>
    </source>
</evidence>
<evidence type="ECO:0000313" key="2">
    <source>
        <dbReference type="EMBL" id="CAL1678297.1"/>
    </source>
</evidence>
<feature type="signal peptide" evidence="1">
    <location>
        <begin position="1"/>
        <end position="21"/>
    </location>
</feature>
<sequence>MQFRQSTIWLFMLLSTGFVYADISNWDACSGRLERALDALHRDSTRRNKLDEEKAGTLYQRELRSVPLEMSVSRITIKLLENTKKSGGNWARVEQCVYEPDNNSLKTRVVFNDLSVSAIVSLMPRNYHAPISAESCRMTLRLRRAGIDFLTSPIARGHGQMRIRTESSFLEPKFASIYAYGCHPTRLNKQIKRQDKWPPYYHVGSDKVTPTPVNEKYDAAEPRKLARITEETDVVISNESRHPRYSHTLQTNFGVWKQNSWITKSPSRQRRSTAQHPRTAIIMTPQNFAETVVNEREQTEKFINFTKILNLTNSFQNKDLSQNISREVREFVVDDNLDNLFSIDSEDPNRNWQSKEYITREMEDVFLQGASQVLTRYIEYQLHPAIKETLMLSMGYTISYG</sequence>
<proteinExistence type="predicted"/>
<organism evidence="2 3">
    <name type="scientific">Lasius platythorax</name>
    <dbReference type="NCBI Taxonomy" id="488582"/>
    <lineage>
        <taxon>Eukaryota</taxon>
        <taxon>Metazoa</taxon>
        <taxon>Ecdysozoa</taxon>
        <taxon>Arthropoda</taxon>
        <taxon>Hexapoda</taxon>
        <taxon>Insecta</taxon>
        <taxon>Pterygota</taxon>
        <taxon>Neoptera</taxon>
        <taxon>Endopterygota</taxon>
        <taxon>Hymenoptera</taxon>
        <taxon>Apocrita</taxon>
        <taxon>Aculeata</taxon>
        <taxon>Formicoidea</taxon>
        <taxon>Formicidae</taxon>
        <taxon>Formicinae</taxon>
        <taxon>Lasius</taxon>
        <taxon>Lasius</taxon>
    </lineage>
</organism>
<feature type="chain" id="PRO_5043315293" evidence="1">
    <location>
        <begin position="22"/>
        <end position="401"/>
    </location>
</feature>